<evidence type="ECO:0000256" key="6">
    <source>
        <dbReference type="ARBA" id="ARBA00022917"/>
    </source>
</evidence>
<dbReference type="SUPFAM" id="SSF47323">
    <property type="entry name" value="Anticodon-binding domain of a subclass of class I aminoacyl-tRNA synthetases"/>
    <property type="match status" value="1"/>
</dbReference>
<keyword evidence="7 10" id="KW-0030">Aminoacyl-tRNA synthetase</keyword>
<dbReference type="InterPro" id="IPR035684">
    <property type="entry name" value="ArgRS_core"/>
</dbReference>
<feature type="compositionally biased region" description="Polar residues" evidence="11">
    <location>
        <begin position="498"/>
        <end position="509"/>
    </location>
</feature>
<evidence type="ECO:0000256" key="11">
    <source>
        <dbReference type="SAM" id="MobiDB-lite"/>
    </source>
</evidence>
<dbReference type="InterPro" id="IPR005148">
    <property type="entry name" value="Arg-tRNA-synth_N"/>
</dbReference>
<feature type="domain" description="DALR anticodon binding" evidence="12">
    <location>
        <begin position="466"/>
        <end position="608"/>
    </location>
</feature>
<dbReference type="EMBL" id="MHRT01000007">
    <property type="protein sequence ID" value="OHA28818.1"/>
    <property type="molecule type" value="Genomic_DNA"/>
</dbReference>
<dbReference type="Pfam" id="PF03485">
    <property type="entry name" value="Arg_tRNA_synt_N"/>
    <property type="match status" value="1"/>
</dbReference>
<evidence type="ECO:0000256" key="2">
    <source>
        <dbReference type="ARBA" id="ARBA00012837"/>
    </source>
</evidence>
<dbReference type="InterPro" id="IPR008909">
    <property type="entry name" value="DALR_anticod-bd"/>
</dbReference>
<keyword evidence="4 10" id="KW-0547">Nucleotide-binding</keyword>
<dbReference type="InterPro" id="IPR009080">
    <property type="entry name" value="tRNAsynth_Ia_anticodon-bd"/>
</dbReference>
<protein>
    <recommendedName>
        <fullName evidence="2 9">Arginine--tRNA ligase</fullName>
        <ecNumber evidence="2 9">6.1.1.19</ecNumber>
    </recommendedName>
</protein>
<dbReference type="PRINTS" id="PR01038">
    <property type="entry name" value="TRNASYNTHARG"/>
</dbReference>
<evidence type="ECO:0000313" key="15">
    <source>
        <dbReference type="Proteomes" id="UP000178089"/>
    </source>
</evidence>
<dbReference type="GO" id="GO:0005524">
    <property type="term" value="F:ATP binding"/>
    <property type="evidence" value="ECO:0007669"/>
    <property type="project" value="UniProtKB-KW"/>
</dbReference>
<evidence type="ECO:0000256" key="3">
    <source>
        <dbReference type="ARBA" id="ARBA00022598"/>
    </source>
</evidence>
<evidence type="ECO:0000259" key="12">
    <source>
        <dbReference type="SMART" id="SM00836"/>
    </source>
</evidence>
<dbReference type="PANTHER" id="PTHR11956">
    <property type="entry name" value="ARGINYL-TRNA SYNTHETASE"/>
    <property type="match status" value="1"/>
</dbReference>
<comment type="catalytic activity">
    <reaction evidence="8">
        <text>tRNA(Arg) + L-arginine + ATP = L-arginyl-tRNA(Arg) + AMP + diphosphate</text>
        <dbReference type="Rhea" id="RHEA:20301"/>
        <dbReference type="Rhea" id="RHEA-COMP:9658"/>
        <dbReference type="Rhea" id="RHEA-COMP:9673"/>
        <dbReference type="ChEBI" id="CHEBI:30616"/>
        <dbReference type="ChEBI" id="CHEBI:32682"/>
        <dbReference type="ChEBI" id="CHEBI:33019"/>
        <dbReference type="ChEBI" id="CHEBI:78442"/>
        <dbReference type="ChEBI" id="CHEBI:78513"/>
        <dbReference type="ChEBI" id="CHEBI:456215"/>
        <dbReference type="EC" id="6.1.1.19"/>
    </reaction>
</comment>
<feature type="compositionally biased region" description="Basic and acidic residues" evidence="11">
    <location>
        <begin position="488"/>
        <end position="497"/>
    </location>
</feature>
<dbReference type="GO" id="GO:0004814">
    <property type="term" value="F:arginine-tRNA ligase activity"/>
    <property type="evidence" value="ECO:0007669"/>
    <property type="project" value="UniProtKB-UniRule"/>
</dbReference>
<accession>A0A1G2MYA7</accession>
<dbReference type="AlphaFoldDB" id="A0A1G2MYA7"/>
<proteinExistence type="inferred from homology"/>
<feature type="region of interest" description="Disordered" evidence="11">
    <location>
        <begin position="485"/>
        <end position="509"/>
    </location>
</feature>
<name>A0A1G2MYA7_9BACT</name>
<dbReference type="InterPro" id="IPR036695">
    <property type="entry name" value="Arg-tRNA-synth_N_sf"/>
</dbReference>
<comment type="similarity">
    <text evidence="1 10">Belongs to the class-I aminoacyl-tRNA synthetase family.</text>
</comment>
<evidence type="ECO:0000256" key="10">
    <source>
        <dbReference type="RuleBase" id="RU363038"/>
    </source>
</evidence>
<dbReference type="Pfam" id="PF05746">
    <property type="entry name" value="DALR_1"/>
    <property type="match status" value="1"/>
</dbReference>
<dbReference type="InterPro" id="IPR001278">
    <property type="entry name" value="Arg-tRNA-ligase"/>
</dbReference>
<dbReference type="STRING" id="1802315.A3F51_02455"/>
<gene>
    <name evidence="14" type="ORF">A3F51_02455</name>
</gene>
<evidence type="ECO:0000256" key="7">
    <source>
        <dbReference type="ARBA" id="ARBA00023146"/>
    </source>
</evidence>
<dbReference type="EC" id="6.1.1.19" evidence="2 9"/>
<keyword evidence="3 10" id="KW-0436">Ligase</keyword>
<keyword evidence="5 10" id="KW-0067">ATP-binding</keyword>
<dbReference type="NCBIfam" id="TIGR00456">
    <property type="entry name" value="argS"/>
    <property type="match status" value="1"/>
</dbReference>
<organism evidence="14 15">
    <name type="scientific">Candidatus Taylorbacteria bacterium RIFCSPHIGHO2_12_FULL_45_16</name>
    <dbReference type="NCBI Taxonomy" id="1802315"/>
    <lineage>
        <taxon>Bacteria</taxon>
        <taxon>Candidatus Tayloriibacteriota</taxon>
    </lineage>
</organism>
<keyword evidence="6 10" id="KW-0648">Protein biosynthesis</keyword>
<evidence type="ECO:0000256" key="8">
    <source>
        <dbReference type="ARBA" id="ARBA00049339"/>
    </source>
</evidence>
<dbReference type="GO" id="GO:0006420">
    <property type="term" value="P:arginyl-tRNA aminoacylation"/>
    <property type="evidence" value="ECO:0007669"/>
    <property type="project" value="UniProtKB-UniRule"/>
</dbReference>
<dbReference type="PANTHER" id="PTHR11956:SF5">
    <property type="entry name" value="ARGININE--TRNA LIGASE, CYTOPLASMIC"/>
    <property type="match status" value="1"/>
</dbReference>
<evidence type="ECO:0000256" key="1">
    <source>
        <dbReference type="ARBA" id="ARBA00005594"/>
    </source>
</evidence>
<evidence type="ECO:0000256" key="4">
    <source>
        <dbReference type="ARBA" id="ARBA00022741"/>
    </source>
</evidence>
<dbReference type="SMART" id="SM00836">
    <property type="entry name" value="DALR_1"/>
    <property type="match status" value="1"/>
</dbReference>
<evidence type="ECO:0000259" key="13">
    <source>
        <dbReference type="SMART" id="SM01016"/>
    </source>
</evidence>
<evidence type="ECO:0000256" key="9">
    <source>
        <dbReference type="NCBIfam" id="TIGR00456"/>
    </source>
</evidence>
<dbReference type="SMART" id="SM01016">
    <property type="entry name" value="Arg_tRNA_synt_N"/>
    <property type="match status" value="1"/>
</dbReference>
<evidence type="ECO:0000256" key="5">
    <source>
        <dbReference type="ARBA" id="ARBA00022840"/>
    </source>
</evidence>
<evidence type="ECO:0000313" key="14">
    <source>
        <dbReference type="EMBL" id="OHA28818.1"/>
    </source>
</evidence>
<sequence>MNMKVELGQAVDKILVGLGIDMPSFKLEYPENPAHGDFSCNVAMIYAKQLDMAPKILAEKIITELKKYLGEKLSFVESISVDGPGFINFKIKDKVFVEEIVATALSVGRIHRSGGRTSKKVMVEYTDPNPFKAFHIGHLMSNAIGESISRLTEGSGAEVIRACYQGDVGLHVAKTIWAIQKEKERSKNEKRGENLGSVTEKVKWLGEMYVSGAKFDDDEAVQKEIAVINKKIFEKSDKDINEIYVQGRKWSLEYFDIIYASLGTKFNEFFFESEVADNGIKVVREFLKKGVFTESEGAVIFKGEDYGLHTRVFITSQGLPTYEAKEIGLNIEKFKKYPDLTESIIITANEQNDYFKVLLKAFSLIDQNIFTKTKHISHGMLRFASGKMASRKGNVISAESLLGEIKSLVMDKISDRELSPAEKEEISDIVAVGAIKYTILRQTIGSDVIFDSAASISFEGDSGPYLQYAAVRAGAVLEKGKKSSYAKVSKDKQRNKEGNNQNSQTESQAQIIPRPDLVGILPESVTLLEKLISRFPDIVEHARMEYAPQHVANYLITLAGAFNVYYATNKIIVENDPLTSYRLNLTQAFLITMTDGLWLLGIKVPKRM</sequence>
<dbReference type="SUPFAM" id="SSF52374">
    <property type="entry name" value="Nucleotidylyl transferase"/>
    <property type="match status" value="1"/>
</dbReference>
<feature type="domain" description="Arginyl tRNA synthetase N-terminal" evidence="13">
    <location>
        <begin position="1"/>
        <end position="91"/>
    </location>
</feature>
<reference evidence="14 15" key="1">
    <citation type="journal article" date="2016" name="Nat. Commun.">
        <title>Thousands of microbial genomes shed light on interconnected biogeochemical processes in an aquifer system.</title>
        <authorList>
            <person name="Anantharaman K."/>
            <person name="Brown C.T."/>
            <person name="Hug L.A."/>
            <person name="Sharon I."/>
            <person name="Castelle C.J."/>
            <person name="Probst A.J."/>
            <person name="Thomas B.C."/>
            <person name="Singh A."/>
            <person name="Wilkins M.J."/>
            <person name="Karaoz U."/>
            <person name="Brodie E.L."/>
            <person name="Williams K.H."/>
            <person name="Hubbard S.S."/>
            <person name="Banfield J.F."/>
        </authorList>
    </citation>
    <scope>NUCLEOTIDE SEQUENCE [LARGE SCALE GENOMIC DNA]</scope>
</reference>
<dbReference type="Gene3D" id="3.40.50.620">
    <property type="entry name" value="HUPs"/>
    <property type="match status" value="1"/>
</dbReference>
<dbReference type="Pfam" id="PF00750">
    <property type="entry name" value="tRNA-synt_1d"/>
    <property type="match status" value="1"/>
</dbReference>
<dbReference type="InterPro" id="IPR014729">
    <property type="entry name" value="Rossmann-like_a/b/a_fold"/>
</dbReference>
<dbReference type="GO" id="GO:0005737">
    <property type="term" value="C:cytoplasm"/>
    <property type="evidence" value="ECO:0007669"/>
    <property type="project" value="UniProtKB-UniRule"/>
</dbReference>
<dbReference type="SUPFAM" id="SSF55190">
    <property type="entry name" value="Arginyl-tRNA synthetase (ArgRS), N-terminal 'additional' domain"/>
    <property type="match status" value="1"/>
</dbReference>
<comment type="caution">
    <text evidence="14">The sequence shown here is derived from an EMBL/GenBank/DDBJ whole genome shotgun (WGS) entry which is preliminary data.</text>
</comment>
<dbReference type="Gene3D" id="3.30.1360.70">
    <property type="entry name" value="Arginyl tRNA synthetase N-terminal domain"/>
    <property type="match status" value="1"/>
</dbReference>
<dbReference type="Proteomes" id="UP000178089">
    <property type="component" value="Unassembled WGS sequence"/>
</dbReference>
<dbReference type="Gene3D" id="1.10.730.10">
    <property type="entry name" value="Isoleucyl-tRNA Synthetase, Domain 1"/>
    <property type="match status" value="1"/>
</dbReference>